<dbReference type="SMART" id="SM01193">
    <property type="entry name" value="Enolase_N"/>
    <property type="match status" value="1"/>
</dbReference>
<feature type="domain" description="Enolase N-terminal" evidence="4">
    <location>
        <begin position="27"/>
        <end position="147"/>
    </location>
</feature>
<dbReference type="InterPro" id="IPR001844">
    <property type="entry name" value="Cpn60/GroEL"/>
</dbReference>
<keyword evidence="6" id="KW-1185">Reference proteome</keyword>
<proteinExistence type="inferred from homology"/>
<dbReference type="SUPFAM" id="SSF52029">
    <property type="entry name" value="GroEL apical domain-like"/>
    <property type="match status" value="1"/>
</dbReference>
<evidence type="ECO:0000256" key="3">
    <source>
        <dbReference type="RuleBase" id="RU000418"/>
    </source>
</evidence>
<dbReference type="PRINTS" id="PR00298">
    <property type="entry name" value="CHAPERONIN60"/>
</dbReference>
<dbReference type="InterPro" id="IPR027413">
    <property type="entry name" value="GROEL-like_equatorial_sf"/>
</dbReference>
<dbReference type="InterPro" id="IPR027410">
    <property type="entry name" value="TCP-1-like_intermed_sf"/>
</dbReference>
<evidence type="ECO:0000256" key="2">
    <source>
        <dbReference type="ARBA" id="ARBA00023186"/>
    </source>
</evidence>
<dbReference type="SUPFAM" id="SSF54826">
    <property type="entry name" value="Enolase N-terminal domain-like"/>
    <property type="match status" value="1"/>
</dbReference>
<dbReference type="InterPro" id="IPR002423">
    <property type="entry name" value="Cpn60/GroEL/TCP-1"/>
</dbReference>
<dbReference type="Proteomes" id="UP001396334">
    <property type="component" value="Unassembled WGS sequence"/>
</dbReference>
<dbReference type="PANTHER" id="PTHR45633">
    <property type="entry name" value="60 KDA HEAT SHOCK PROTEIN, MITOCHONDRIAL"/>
    <property type="match status" value="1"/>
</dbReference>
<comment type="caution">
    <text evidence="5">The sequence shown here is derived from an EMBL/GenBank/DDBJ whole genome shotgun (WGS) entry which is preliminary data.</text>
</comment>
<evidence type="ECO:0000259" key="4">
    <source>
        <dbReference type="SMART" id="SM01193"/>
    </source>
</evidence>
<dbReference type="Gene3D" id="3.30.260.10">
    <property type="entry name" value="TCP-1-like chaperonin intermediate domain"/>
    <property type="match status" value="1"/>
</dbReference>
<dbReference type="Gene3D" id="3.30.390.10">
    <property type="entry name" value="Enolase-like, N-terminal domain"/>
    <property type="match status" value="1"/>
</dbReference>
<dbReference type="InterPro" id="IPR029017">
    <property type="entry name" value="Enolase-like_N"/>
</dbReference>
<dbReference type="Pfam" id="PF00118">
    <property type="entry name" value="Cpn60_TCP1"/>
    <property type="match status" value="1"/>
</dbReference>
<dbReference type="InterPro" id="IPR027409">
    <property type="entry name" value="GroEL-like_apical_dom_sf"/>
</dbReference>
<organism evidence="5 6">
    <name type="scientific">Hibiscus sabdariffa</name>
    <name type="common">roselle</name>
    <dbReference type="NCBI Taxonomy" id="183260"/>
    <lineage>
        <taxon>Eukaryota</taxon>
        <taxon>Viridiplantae</taxon>
        <taxon>Streptophyta</taxon>
        <taxon>Embryophyta</taxon>
        <taxon>Tracheophyta</taxon>
        <taxon>Spermatophyta</taxon>
        <taxon>Magnoliopsida</taxon>
        <taxon>eudicotyledons</taxon>
        <taxon>Gunneridae</taxon>
        <taxon>Pentapetalae</taxon>
        <taxon>rosids</taxon>
        <taxon>malvids</taxon>
        <taxon>Malvales</taxon>
        <taxon>Malvaceae</taxon>
        <taxon>Malvoideae</taxon>
        <taxon>Hibiscus</taxon>
    </lineage>
</organism>
<dbReference type="Gene3D" id="3.50.7.10">
    <property type="entry name" value="GroEL"/>
    <property type="match status" value="1"/>
</dbReference>
<sequence>MECMNIGATELYPYDAADIEDMLVKMSEWFKARQIFDSHGNLTVEVDVVTSNGIKTRAVVPSGASTGIYETLELRDGGSDYLGKGVSKVVENVDTIFDPTLVGKDPSEQTAIDNFRVQQLYETQKERSWCKQRLGANGSQLSWNRNYAAKDIKFGVEARALMLKGVEELADVVRVTMGPKGCNVVIEQNFGDPKVTKNSVTVATSIEFKDKVKNVSASSMKQIASATNDVAGDGTICVTVLTRAIFTEGCKSIAAGMNAMEPRRGITIAVDTVVTNLTSRARMISTSEELAQVGTISNLNVILKVLELALKRQGPLPIVAEVIESEALATLILNKLRVGIKVCAIKAVDFGENKKASLHDLVALTGGEVITEELKMNLEDKVLSLEEGNVMNRKVWDLFVI</sequence>
<dbReference type="Gene3D" id="1.10.560.10">
    <property type="entry name" value="GroEL-like equatorial domain"/>
    <property type="match status" value="1"/>
</dbReference>
<accession>A0ABR2T2L5</accession>
<keyword evidence="2" id="KW-0143">Chaperone</keyword>
<dbReference type="EMBL" id="JBBPBN010000010">
    <property type="protein sequence ID" value="KAK9031447.1"/>
    <property type="molecule type" value="Genomic_DNA"/>
</dbReference>
<evidence type="ECO:0000256" key="1">
    <source>
        <dbReference type="ARBA" id="ARBA00006607"/>
    </source>
</evidence>
<protein>
    <recommendedName>
        <fullName evidence="4">Enolase N-terminal domain-containing protein</fullName>
    </recommendedName>
</protein>
<evidence type="ECO:0000313" key="6">
    <source>
        <dbReference type="Proteomes" id="UP001396334"/>
    </source>
</evidence>
<evidence type="ECO:0000313" key="5">
    <source>
        <dbReference type="EMBL" id="KAK9031447.1"/>
    </source>
</evidence>
<reference evidence="5 6" key="1">
    <citation type="journal article" date="2024" name="G3 (Bethesda)">
        <title>Genome assembly of Hibiscus sabdariffa L. provides insights into metabolisms of medicinal natural products.</title>
        <authorList>
            <person name="Kim T."/>
        </authorList>
    </citation>
    <scope>NUCLEOTIDE SEQUENCE [LARGE SCALE GENOMIC DNA]</scope>
    <source>
        <strain evidence="5">TK-2024</strain>
        <tissue evidence="5">Old leaves</tissue>
    </source>
</reference>
<comment type="similarity">
    <text evidence="1 3">Belongs to the chaperonin (HSP60) family.</text>
</comment>
<dbReference type="InterPro" id="IPR020811">
    <property type="entry name" value="Enolase_N"/>
</dbReference>
<dbReference type="SUPFAM" id="SSF48592">
    <property type="entry name" value="GroEL equatorial domain-like"/>
    <property type="match status" value="1"/>
</dbReference>
<dbReference type="Pfam" id="PF03952">
    <property type="entry name" value="Enolase_N"/>
    <property type="match status" value="1"/>
</dbReference>
<name>A0ABR2T2L5_9ROSI</name>
<gene>
    <name evidence="5" type="ORF">V6N11_032825</name>
</gene>